<evidence type="ECO:0000256" key="3">
    <source>
        <dbReference type="ARBA" id="ARBA00022840"/>
    </source>
</evidence>
<dbReference type="Proteomes" id="UP000002730">
    <property type="component" value="Chromosome"/>
</dbReference>
<dbReference type="AlphaFoldDB" id="D9SMF5"/>
<keyword evidence="3" id="KW-0067">ATP-binding</keyword>
<keyword evidence="2" id="KW-0547">Nucleotide-binding</keyword>
<protein>
    <submittedName>
        <fullName evidence="5">ABC transporter related</fullName>
    </submittedName>
</protein>
<dbReference type="PROSITE" id="PS00211">
    <property type="entry name" value="ABC_TRANSPORTER_1"/>
    <property type="match status" value="1"/>
</dbReference>
<dbReference type="InterPro" id="IPR003593">
    <property type="entry name" value="AAA+_ATPase"/>
</dbReference>
<feature type="domain" description="ABC transporter" evidence="4">
    <location>
        <begin position="3"/>
        <end position="219"/>
    </location>
</feature>
<keyword evidence="6" id="KW-1185">Reference proteome</keyword>
<dbReference type="GO" id="GO:0005524">
    <property type="term" value="F:ATP binding"/>
    <property type="evidence" value="ECO:0007669"/>
    <property type="project" value="UniProtKB-KW"/>
</dbReference>
<dbReference type="SUPFAM" id="SSF52540">
    <property type="entry name" value="P-loop containing nucleoside triphosphate hydrolases"/>
    <property type="match status" value="1"/>
</dbReference>
<dbReference type="PROSITE" id="PS50893">
    <property type="entry name" value="ABC_TRANSPORTER_2"/>
    <property type="match status" value="1"/>
</dbReference>
<dbReference type="EMBL" id="CP002160">
    <property type="protein sequence ID" value="ADL53811.1"/>
    <property type="molecule type" value="Genomic_DNA"/>
</dbReference>
<dbReference type="Gene3D" id="3.40.50.300">
    <property type="entry name" value="P-loop containing nucleotide triphosphate hydrolases"/>
    <property type="match status" value="1"/>
</dbReference>
<dbReference type="SMART" id="SM00382">
    <property type="entry name" value="AAA"/>
    <property type="match status" value="1"/>
</dbReference>
<dbReference type="PANTHER" id="PTHR42781:SF8">
    <property type="entry name" value="BICARBONATE TRANSPORT ATP-BINDING PROTEIN CMPC"/>
    <property type="match status" value="1"/>
</dbReference>
<dbReference type="PANTHER" id="PTHR42781">
    <property type="entry name" value="SPERMIDINE/PUTRESCINE IMPORT ATP-BINDING PROTEIN POTA"/>
    <property type="match status" value="1"/>
</dbReference>
<evidence type="ECO:0000313" key="6">
    <source>
        <dbReference type="Proteomes" id="UP000002730"/>
    </source>
</evidence>
<sequence>MTIKIRNLNKSFGDKIVFENLSVDFRENDISCILGKSGCGKTTLVNIIAGLIEFQSGEITGVEEDTISYIFQEHRLVPWLTVEENLNLVLKRFFNSEEISNRIDKYLSLVNMSEYKKYYPSKLSGGMKQRINIARAFAVPSKLVVMDEAFNSLDIKNRDIIISNIKEILKTDERTLIFITHDIDEAIAFNGAVFVMRNGEIKGPFLGNLQKHKYSILELI</sequence>
<dbReference type="GO" id="GO:0016887">
    <property type="term" value="F:ATP hydrolysis activity"/>
    <property type="evidence" value="ECO:0007669"/>
    <property type="project" value="InterPro"/>
</dbReference>
<proteinExistence type="predicted"/>
<dbReference type="OrthoDB" id="9801958at2"/>
<keyword evidence="1" id="KW-0813">Transport</keyword>
<reference evidence="5 6" key="1">
    <citation type="submission" date="2010-08" db="EMBL/GenBank/DDBJ databases">
        <title>Complete sequence of Clostridium cellulovorans 743B.</title>
        <authorList>
            <consortium name="US DOE Joint Genome Institute"/>
            <person name="Lucas S."/>
            <person name="Copeland A."/>
            <person name="Lapidus A."/>
            <person name="Cheng J.-F."/>
            <person name="Bruce D."/>
            <person name="Goodwin L."/>
            <person name="Pitluck S."/>
            <person name="Chertkov O."/>
            <person name="Detter J.C."/>
            <person name="Han C."/>
            <person name="Tapia R."/>
            <person name="Land M."/>
            <person name="Hauser L."/>
            <person name="Chang Y.-J."/>
            <person name="Jeffries C."/>
            <person name="Kyrpides N."/>
            <person name="Ivanova N."/>
            <person name="Mikhailova N."/>
            <person name="Hemme C.L."/>
            <person name="Woyke T."/>
        </authorList>
    </citation>
    <scope>NUCLEOTIDE SEQUENCE [LARGE SCALE GENOMIC DNA]</scope>
    <source>
        <strain evidence="6">ATCC 35296 / DSM 3052 / OCM 3 / 743B</strain>
    </source>
</reference>
<dbReference type="RefSeq" id="WP_010074164.1">
    <property type="nucleotide sequence ID" value="NC_014393.1"/>
</dbReference>
<dbReference type="Pfam" id="PF00005">
    <property type="entry name" value="ABC_tran"/>
    <property type="match status" value="1"/>
</dbReference>
<dbReference type="InterPro" id="IPR017871">
    <property type="entry name" value="ABC_transporter-like_CS"/>
</dbReference>
<evidence type="ECO:0000256" key="1">
    <source>
        <dbReference type="ARBA" id="ARBA00022448"/>
    </source>
</evidence>
<dbReference type="eggNOG" id="COG1116">
    <property type="taxonomic scope" value="Bacteria"/>
</dbReference>
<dbReference type="InterPro" id="IPR003439">
    <property type="entry name" value="ABC_transporter-like_ATP-bd"/>
</dbReference>
<dbReference type="STRING" id="573061.Clocel_4150"/>
<dbReference type="InterPro" id="IPR050093">
    <property type="entry name" value="ABC_SmlMolc_Importer"/>
</dbReference>
<evidence type="ECO:0000256" key="2">
    <source>
        <dbReference type="ARBA" id="ARBA00022741"/>
    </source>
</evidence>
<organism evidence="5 6">
    <name type="scientific">Clostridium cellulovorans (strain ATCC 35296 / DSM 3052 / OCM 3 / 743B)</name>
    <dbReference type="NCBI Taxonomy" id="573061"/>
    <lineage>
        <taxon>Bacteria</taxon>
        <taxon>Bacillati</taxon>
        <taxon>Bacillota</taxon>
        <taxon>Clostridia</taxon>
        <taxon>Eubacteriales</taxon>
        <taxon>Clostridiaceae</taxon>
        <taxon>Clostridium</taxon>
    </lineage>
</organism>
<dbReference type="InterPro" id="IPR027417">
    <property type="entry name" value="P-loop_NTPase"/>
</dbReference>
<evidence type="ECO:0000313" key="5">
    <source>
        <dbReference type="EMBL" id="ADL53811.1"/>
    </source>
</evidence>
<dbReference type="KEGG" id="ccb:Clocel_4150"/>
<accession>D9SMF5</accession>
<gene>
    <name evidence="5" type="ordered locus">Clocel_4150</name>
</gene>
<evidence type="ECO:0000259" key="4">
    <source>
        <dbReference type="PROSITE" id="PS50893"/>
    </source>
</evidence>
<dbReference type="HOGENOM" id="CLU_000604_1_22_9"/>
<name>D9SMF5_CLOC7</name>